<dbReference type="Pfam" id="PF00147">
    <property type="entry name" value="Fibrinogen_C"/>
    <property type="match status" value="1"/>
</dbReference>
<sequence length="96" mass="10317">MGAQGPQGISGINGTKGNKGESGTLGMKGQKGWTGVRTGLDHTSYYGRNCKELLNKGEVLSDWNLIYVNGTWPLPVLCDMHTDGGGWIVSKHVRDL</sequence>
<comment type="caution">
    <text evidence="3">The sequence shown here is derived from an EMBL/GenBank/DDBJ whole genome shotgun (WGS) entry which is preliminary data.</text>
</comment>
<feature type="domain" description="Fibrinogen C-terminal" evidence="2">
    <location>
        <begin position="41"/>
        <end position="96"/>
    </location>
</feature>
<organism evidence="3 4">
    <name type="scientific">Hymenochirus boettgeri</name>
    <name type="common">Congo dwarf clawed frog</name>
    <dbReference type="NCBI Taxonomy" id="247094"/>
    <lineage>
        <taxon>Eukaryota</taxon>
        <taxon>Metazoa</taxon>
        <taxon>Chordata</taxon>
        <taxon>Craniata</taxon>
        <taxon>Vertebrata</taxon>
        <taxon>Euteleostomi</taxon>
        <taxon>Amphibia</taxon>
        <taxon>Batrachia</taxon>
        <taxon>Anura</taxon>
        <taxon>Pipoidea</taxon>
        <taxon>Pipidae</taxon>
        <taxon>Pipinae</taxon>
        <taxon>Hymenochirus</taxon>
    </lineage>
</organism>
<dbReference type="InterPro" id="IPR036056">
    <property type="entry name" value="Fibrinogen-like_C"/>
</dbReference>
<protein>
    <recommendedName>
        <fullName evidence="2">Fibrinogen C-terminal domain-containing protein</fullName>
    </recommendedName>
</protein>
<dbReference type="OrthoDB" id="7735550at2759"/>
<evidence type="ECO:0000313" key="4">
    <source>
        <dbReference type="Proteomes" id="UP000812440"/>
    </source>
</evidence>
<name>A0A8T2JLP0_9PIPI</name>
<dbReference type="PROSITE" id="PS51406">
    <property type="entry name" value="FIBRINOGEN_C_2"/>
    <property type="match status" value="1"/>
</dbReference>
<evidence type="ECO:0000256" key="1">
    <source>
        <dbReference type="SAM" id="MobiDB-lite"/>
    </source>
</evidence>
<dbReference type="AlphaFoldDB" id="A0A8T2JLP0"/>
<evidence type="ECO:0000259" key="2">
    <source>
        <dbReference type="PROSITE" id="PS51406"/>
    </source>
</evidence>
<reference evidence="3" key="1">
    <citation type="thesis" date="2020" institute="ProQuest LLC" country="789 East Eisenhower Parkway, Ann Arbor, MI, USA">
        <title>Comparative Genomics and Chromosome Evolution.</title>
        <authorList>
            <person name="Mudd A.B."/>
        </authorList>
    </citation>
    <scope>NUCLEOTIDE SEQUENCE</scope>
    <source>
        <strain evidence="3">Female2</strain>
        <tissue evidence="3">Blood</tissue>
    </source>
</reference>
<dbReference type="Gene3D" id="3.90.215.10">
    <property type="entry name" value="Gamma Fibrinogen, chain A, domain 1"/>
    <property type="match status" value="1"/>
</dbReference>
<accession>A0A8T2JLP0</accession>
<dbReference type="InterPro" id="IPR002181">
    <property type="entry name" value="Fibrinogen_a/b/g_C_dom"/>
</dbReference>
<gene>
    <name evidence="3" type="ORF">GDO86_012066</name>
</gene>
<dbReference type="SUPFAM" id="SSF56496">
    <property type="entry name" value="Fibrinogen C-terminal domain-like"/>
    <property type="match status" value="1"/>
</dbReference>
<keyword evidence="4" id="KW-1185">Reference proteome</keyword>
<dbReference type="EMBL" id="JAACNH010000005">
    <property type="protein sequence ID" value="KAG8443521.1"/>
    <property type="molecule type" value="Genomic_DNA"/>
</dbReference>
<evidence type="ECO:0000313" key="3">
    <source>
        <dbReference type="EMBL" id="KAG8443521.1"/>
    </source>
</evidence>
<dbReference type="InterPro" id="IPR014716">
    <property type="entry name" value="Fibrinogen_a/b/g_C_1"/>
</dbReference>
<feature type="region of interest" description="Disordered" evidence="1">
    <location>
        <begin position="1"/>
        <end position="30"/>
    </location>
</feature>
<dbReference type="Proteomes" id="UP000812440">
    <property type="component" value="Chromosome 6"/>
</dbReference>
<proteinExistence type="predicted"/>